<feature type="transmembrane region" description="Helical" evidence="2">
    <location>
        <begin position="95"/>
        <end position="115"/>
    </location>
</feature>
<accession>A0A9P5LHJ9</accession>
<dbReference type="PANTHER" id="PTHR38794">
    <property type="entry name" value="INTEGRAL MEMBRANE PROTEIN"/>
    <property type="match status" value="1"/>
</dbReference>
<evidence type="ECO:0000313" key="4">
    <source>
        <dbReference type="EMBL" id="KAF7552851.1"/>
    </source>
</evidence>
<feature type="domain" description="Rhodopsin" evidence="3">
    <location>
        <begin position="35"/>
        <end position="267"/>
    </location>
</feature>
<dbReference type="AlphaFoldDB" id="A0A9P5LHJ9"/>
<feature type="transmembrane region" description="Helical" evidence="2">
    <location>
        <begin position="16"/>
        <end position="34"/>
    </location>
</feature>
<feature type="transmembrane region" description="Helical" evidence="2">
    <location>
        <begin position="238"/>
        <end position="260"/>
    </location>
</feature>
<dbReference type="Pfam" id="PF20684">
    <property type="entry name" value="Fung_rhodopsin"/>
    <property type="match status" value="1"/>
</dbReference>
<protein>
    <recommendedName>
        <fullName evidence="3">Rhodopsin domain-containing protein</fullName>
    </recommendedName>
</protein>
<feature type="compositionally biased region" description="Polar residues" evidence="1">
    <location>
        <begin position="302"/>
        <end position="313"/>
    </location>
</feature>
<dbReference type="InterPro" id="IPR049326">
    <property type="entry name" value="Rhodopsin_dom_fungi"/>
</dbReference>
<keyword evidence="2" id="KW-0472">Membrane</keyword>
<feature type="transmembrane region" description="Helical" evidence="2">
    <location>
        <begin position="127"/>
        <end position="148"/>
    </location>
</feature>
<evidence type="ECO:0000313" key="5">
    <source>
        <dbReference type="Proteomes" id="UP000722485"/>
    </source>
</evidence>
<evidence type="ECO:0000256" key="1">
    <source>
        <dbReference type="SAM" id="MobiDB-lite"/>
    </source>
</evidence>
<feature type="compositionally biased region" description="Polar residues" evidence="1">
    <location>
        <begin position="322"/>
        <end position="331"/>
    </location>
</feature>
<keyword evidence="5" id="KW-1185">Reference proteome</keyword>
<comment type="caution">
    <text evidence="4">The sequence shown here is derived from an EMBL/GenBank/DDBJ whole genome shotgun (WGS) entry which is preliminary data.</text>
</comment>
<organism evidence="4 5">
    <name type="scientific">Cylindrodendrum hubeiense</name>
    <dbReference type="NCBI Taxonomy" id="595255"/>
    <lineage>
        <taxon>Eukaryota</taxon>
        <taxon>Fungi</taxon>
        <taxon>Dikarya</taxon>
        <taxon>Ascomycota</taxon>
        <taxon>Pezizomycotina</taxon>
        <taxon>Sordariomycetes</taxon>
        <taxon>Hypocreomycetidae</taxon>
        <taxon>Hypocreales</taxon>
        <taxon>Nectriaceae</taxon>
        <taxon>Cylindrodendrum</taxon>
    </lineage>
</organism>
<feature type="transmembrane region" description="Helical" evidence="2">
    <location>
        <begin position="54"/>
        <end position="75"/>
    </location>
</feature>
<evidence type="ECO:0000256" key="2">
    <source>
        <dbReference type="SAM" id="Phobius"/>
    </source>
</evidence>
<dbReference type="PANTHER" id="PTHR38794:SF1">
    <property type="entry name" value="INTEGRAL MEMBRANE PROTEIN"/>
    <property type="match status" value="1"/>
</dbReference>
<dbReference type="PROSITE" id="PS51257">
    <property type="entry name" value="PROKAR_LIPOPROTEIN"/>
    <property type="match status" value="1"/>
</dbReference>
<name>A0A9P5LHJ9_9HYPO</name>
<sequence length="397" mass="43804">MSSTQRIITDTNKGPLVQVLTLMFMVIAVLACFVRSGTKIHMTKSLKVDDILAIAAAVFATGQSIVVFIGCEHGLGKPFNTLSPSDTETFFKTQYAANALFIASLFCSKLSGTLGLRMMVRRGQEKLILACDIVVGLWGLSAFVVNFFQCKLPTPWDYSDSDQCINLTAFWTYYSIANIVTDIAIVAIMTDNARRIQTSWSKRILVICVFGSRIFVTPAAAVQIYFSNKAFASDDPSFSIWEAAITIQLVQCLAIFTVCVPNLKPFLDSLESGQIRVDDLRRQGKSSSNGYPTYRQGHSGYKSAQNSGLGSSSRRPHESNDIPITTSTQRSQRSDVHEMVNLGKSKAREATQTAVGQKRSWDGQSHESHSSQTILVHQTWQVESQSLHGKPSRQDGF</sequence>
<keyword evidence="2" id="KW-1133">Transmembrane helix</keyword>
<feature type="region of interest" description="Disordered" evidence="1">
    <location>
        <begin position="281"/>
        <end position="373"/>
    </location>
</feature>
<keyword evidence="2" id="KW-0812">Transmembrane</keyword>
<dbReference type="OrthoDB" id="3918601at2759"/>
<dbReference type="EMBL" id="JAANBB010000054">
    <property type="protein sequence ID" value="KAF7552851.1"/>
    <property type="molecule type" value="Genomic_DNA"/>
</dbReference>
<feature type="transmembrane region" description="Helical" evidence="2">
    <location>
        <begin position="204"/>
        <end position="226"/>
    </location>
</feature>
<evidence type="ECO:0000259" key="3">
    <source>
        <dbReference type="Pfam" id="PF20684"/>
    </source>
</evidence>
<feature type="transmembrane region" description="Helical" evidence="2">
    <location>
        <begin position="168"/>
        <end position="192"/>
    </location>
</feature>
<reference evidence="4" key="1">
    <citation type="submission" date="2020-03" db="EMBL/GenBank/DDBJ databases">
        <title>Draft Genome Sequence of Cylindrodendrum hubeiense.</title>
        <authorList>
            <person name="Buettner E."/>
            <person name="Kellner H."/>
        </authorList>
    </citation>
    <scope>NUCLEOTIDE SEQUENCE</scope>
    <source>
        <strain evidence="4">IHI 201604</strain>
    </source>
</reference>
<proteinExistence type="predicted"/>
<feature type="compositionally biased region" description="Basic and acidic residues" evidence="1">
    <location>
        <begin position="359"/>
        <end position="369"/>
    </location>
</feature>
<dbReference type="Proteomes" id="UP000722485">
    <property type="component" value="Unassembled WGS sequence"/>
</dbReference>
<gene>
    <name evidence="4" type="ORF">G7Z17_g4038</name>
</gene>